<dbReference type="GO" id="GO:0005506">
    <property type="term" value="F:iron ion binding"/>
    <property type="evidence" value="ECO:0007669"/>
    <property type="project" value="InterPro"/>
</dbReference>
<keyword evidence="9" id="KW-1185">Reference proteome</keyword>
<dbReference type="InterPro" id="IPR036396">
    <property type="entry name" value="Cyt_P450_sf"/>
</dbReference>
<evidence type="ECO:0000256" key="7">
    <source>
        <dbReference type="RuleBase" id="RU000461"/>
    </source>
</evidence>
<dbReference type="Pfam" id="PF00067">
    <property type="entry name" value="p450"/>
    <property type="match status" value="1"/>
</dbReference>
<evidence type="ECO:0000256" key="2">
    <source>
        <dbReference type="ARBA" id="ARBA00022617"/>
    </source>
</evidence>
<comment type="cofactor">
    <cofactor evidence="6">
        <name>heme</name>
        <dbReference type="ChEBI" id="CHEBI:30413"/>
    </cofactor>
</comment>
<protein>
    <recommendedName>
        <fullName evidence="10">Cytochrome P450</fullName>
    </recommendedName>
</protein>
<evidence type="ECO:0000256" key="5">
    <source>
        <dbReference type="ARBA" id="ARBA00023004"/>
    </source>
</evidence>
<evidence type="ECO:0000256" key="6">
    <source>
        <dbReference type="PIRSR" id="PIRSR602401-1"/>
    </source>
</evidence>
<name>A0A4S4D4Q6_CAMSN</name>
<dbReference type="InterPro" id="IPR001128">
    <property type="entry name" value="Cyt_P450"/>
</dbReference>
<reference evidence="8 9" key="1">
    <citation type="journal article" date="2018" name="Proc. Natl. Acad. Sci. U.S.A.">
        <title>Draft genome sequence of Camellia sinensis var. sinensis provides insights into the evolution of the tea genome and tea quality.</title>
        <authorList>
            <person name="Wei C."/>
            <person name="Yang H."/>
            <person name="Wang S."/>
            <person name="Zhao J."/>
            <person name="Liu C."/>
            <person name="Gao L."/>
            <person name="Xia E."/>
            <person name="Lu Y."/>
            <person name="Tai Y."/>
            <person name="She G."/>
            <person name="Sun J."/>
            <person name="Cao H."/>
            <person name="Tong W."/>
            <person name="Gao Q."/>
            <person name="Li Y."/>
            <person name="Deng W."/>
            <person name="Jiang X."/>
            <person name="Wang W."/>
            <person name="Chen Q."/>
            <person name="Zhang S."/>
            <person name="Li H."/>
            <person name="Wu J."/>
            <person name="Wang P."/>
            <person name="Li P."/>
            <person name="Shi C."/>
            <person name="Zheng F."/>
            <person name="Jian J."/>
            <person name="Huang B."/>
            <person name="Shan D."/>
            <person name="Shi M."/>
            <person name="Fang C."/>
            <person name="Yue Y."/>
            <person name="Li F."/>
            <person name="Li D."/>
            <person name="Wei S."/>
            <person name="Han B."/>
            <person name="Jiang C."/>
            <person name="Yin Y."/>
            <person name="Xia T."/>
            <person name="Zhang Z."/>
            <person name="Bennetzen J.L."/>
            <person name="Zhao S."/>
            <person name="Wan X."/>
        </authorList>
    </citation>
    <scope>NUCLEOTIDE SEQUENCE [LARGE SCALE GENOMIC DNA]</scope>
    <source>
        <strain evidence="9">cv. Shuchazao</strain>
        <tissue evidence="8">Leaf</tissue>
    </source>
</reference>
<evidence type="ECO:0000256" key="3">
    <source>
        <dbReference type="ARBA" id="ARBA00022723"/>
    </source>
</evidence>
<dbReference type="InterPro" id="IPR002401">
    <property type="entry name" value="Cyt_P450_E_grp-I"/>
</dbReference>
<keyword evidence="7" id="KW-0503">Monooxygenase</keyword>
<comment type="similarity">
    <text evidence="1 7">Belongs to the cytochrome P450 family.</text>
</comment>
<keyword evidence="5 6" id="KW-0408">Iron</keyword>
<keyword evidence="2 6" id="KW-0349">Heme</keyword>
<organism evidence="8 9">
    <name type="scientific">Camellia sinensis var. sinensis</name>
    <name type="common">China tea</name>
    <dbReference type="NCBI Taxonomy" id="542762"/>
    <lineage>
        <taxon>Eukaryota</taxon>
        <taxon>Viridiplantae</taxon>
        <taxon>Streptophyta</taxon>
        <taxon>Embryophyta</taxon>
        <taxon>Tracheophyta</taxon>
        <taxon>Spermatophyta</taxon>
        <taxon>Magnoliopsida</taxon>
        <taxon>eudicotyledons</taxon>
        <taxon>Gunneridae</taxon>
        <taxon>Pentapetalae</taxon>
        <taxon>asterids</taxon>
        <taxon>Ericales</taxon>
        <taxon>Theaceae</taxon>
        <taxon>Camellia</taxon>
    </lineage>
</organism>
<dbReference type="PRINTS" id="PR00463">
    <property type="entry name" value="EP450I"/>
</dbReference>
<dbReference type="GO" id="GO:0020037">
    <property type="term" value="F:heme binding"/>
    <property type="evidence" value="ECO:0007669"/>
    <property type="project" value="InterPro"/>
</dbReference>
<dbReference type="PANTHER" id="PTHR47955:SF15">
    <property type="entry name" value="CYTOCHROME P450 71A2-LIKE"/>
    <property type="match status" value="1"/>
</dbReference>
<dbReference type="PROSITE" id="PS00086">
    <property type="entry name" value="CYTOCHROME_P450"/>
    <property type="match status" value="1"/>
</dbReference>
<dbReference type="InterPro" id="IPR017972">
    <property type="entry name" value="Cyt_P450_CS"/>
</dbReference>
<dbReference type="PANTHER" id="PTHR47955">
    <property type="entry name" value="CYTOCHROME P450 FAMILY 71 PROTEIN"/>
    <property type="match status" value="1"/>
</dbReference>
<evidence type="ECO:0008006" key="10">
    <source>
        <dbReference type="Google" id="ProtNLM"/>
    </source>
</evidence>
<sequence>MSLVSDLWSCFGALFGGNKGVVVDLDLSKISFERSFSSRSLRGEFHPDVWFCLGGCSMFWVVNTEAIALGVFRVWCRKAVPDHGSFPAMEMLAMESFGQRSVDPLLWEDPEEFRPERFLNSSIDFKGQDFELIPFGAGRRGCPGTQFATNVIELALASVVHKFDFSLPNGAIGDDLDMTEVDGITVHKKIPLIVVPTPYSCQYHY</sequence>
<keyword evidence="3 6" id="KW-0479">Metal-binding</keyword>
<evidence type="ECO:0000313" key="8">
    <source>
        <dbReference type="EMBL" id="THF97197.1"/>
    </source>
</evidence>
<evidence type="ECO:0000256" key="1">
    <source>
        <dbReference type="ARBA" id="ARBA00010617"/>
    </source>
</evidence>
<feature type="binding site" description="axial binding residue" evidence="6">
    <location>
        <position position="142"/>
    </location>
    <ligand>
        <name>heme</name>
        <dbReference type="ChEBI" id="CHEBI:30413"/>
    </ligand>
    <ligandPart>
        <name>Fe</name>
        <dbReference type="ChEBI" id="CHEBI:18248"/>
    </ligandPart>
</feature>
<evidence type="ECO:0000256" key="4">
    <source>
        <dbReference type="ARBA" id="ARBA00023002"/>
    </source>
</evidence>
<dbReference type="SUPFAM" id="SSF48264">
    <property type="entry name" value="Cytochrome P450"/>
    <property type="match status" value="1"/>
</dbReference>
<dbReference type="GO" id="GO:0004497">
    <property type="term" value="F:monooxygenase activity"/>
    <property type="evidence" value="ECO:0007669"/>
    <property type="project" value="UniProtKB-KW"/>
</dbReference>
<accession>A0A4S4D4Q6</accession>
<dbReference type="Proteomes" id="UP000306102">
    <property type="component" value="Unassembled WGS sequence"/>
</dbReference>
<dbReference type="AlphaFoldDB" id="A0A4S4D4Q6"/>
<comment type="caution">
    <text evidence="8">The sequence shown here is derived from an EMBL/GenBank/DDBJ whole genome shotgun (WGS) entry which is preliminary data.</text>
</comment>
<proteinExistence type="inferred from homology"/>
<dbReference type="STRING" id="542762.A0A4S4D4Q6"/>
<keyword evidence="4 7" id="KW-0560">Oxidoreductase</keyword>
<gene>
    <name evidence="8" type="ORF">TEA_012319</name>
</gene>
<evidence type="ECO:0000313" key="9">
    <source>
        <dbReference type="Proteomes" id="UP000306102"/>
    </source>
</evidence>
<dbReference type="GO" id="GO:0016705">
    <property type="term" value="F:oxidoreductase activity, acting on paired donors, with incorporation or reduction of molecular oxygen"/>
    <property type="evidence" value="ECO:0007669"/>
    <property type="project" value="InterPro"/>
</dbReference>
<dbReference type="EMBL" id="SDRB02012615">
    <property type="protein sequence ID" value="THF97197.1"/>
    <property type="molecule type" value="Genomic_DNA"/>
</dbReference>
<dbReference type="Gene3D" id="1.10.630.10">
    <property type="entry name" value="Cytochrome P450"/>
    <property type="match status" value="1"/>
</dbReference>